<keyword evidence="2" id="KW-1185">Reference proteome</keyword>
<accession>A0A4R4DRY8</accession>
<dbReference type="OrthoDB" id="9797755at2"/>
<dbReference type="AlphaFoldDB" id="A0A4R4DRY8"/>
<proteinExistence type="predicted"/>
<dbReference type="Pfam" id="PF05990">
    <property type="entry name" value="DUF900"/>
    <property type="match status" value="1"/>
</dbReference>
<dbReference type="RefSeq" id="WP_132285910.1">
    <property type="nucleotide sequence ID" value="NZ_SKBM01000005.1"/>
</dbReference>
<sequence length="198" mass="21053">MVDTTVHFITNRPRGPAGAAPEDAFGGDFPEAAGAGPHPLFFGSARVTGTDARPEALRTGRLDAIIDAQPGDFSASMRGDLTDGRNLLLFVHGFANSFSDGLARAAFNREWLAASDLPEADCQVVAFTWPSPGRIVDGQDIIPGAASVLLTTLAWALERRVASPFANRYVDDRTNARNSGNDLARAITQIAPLLHAVR</sequence>
<reference evidence="1 2" key="1">
    <citation type="submission" date="2019-03" db="EMBL/GenBank/DDBJ databases">
        <title>Paracraurococcus aquatilis NE82 genome sequence.</title>
        <authorList>
            <person name="Zhao Y."/>
            <person name="Du Z."/>
        </authorList>
    </citation>
    <scope>NUCLEOTIDE SEQUENCE [LARGE SCALE GENOMIC DNA]</scope>
    <source>
        <strain evidence="1 2">NE82</strain>
    </source>
</reference>
<comment type="caution">
    <text evidence="1">The sequence shown here is derived from an EMBL/GenBank/DDBJ whole genome shotgun (WGS) entry which is preliminary data.</text>
</comment>
<evidence type="ECO:0000313" key="1">
    <source>
        <dbReference type="EMBL" id="TCZ64308.1"/>
    </source>
</evidence>
<gene>
    <name evidence="1" type="ORF">EXY23_06565</name>
</gene>
<evidence type="ECO:0000313" key="2">
    <source>
        <dbReference type="Proteomes" id="UP000295023"/>
    </source>
</evidence>
<dbReference type="Proteomes" id="UP000295023">
    <property type="component" value="Unassembled WGS sequence"/>
</dbReference>
<dbReference type="InterPro" id="IPR010297">
    <property type="entry name" value="DUF900_hydrolase"/>
</dbReference>
<protein>
    <submittedName>
        <fullName evidence="1">Alpha/beta hydrolase</fullName>
    </submittedName>
</protein>
<keyword evidence="1" id="KW-0378">Hydrolase</keyword>
<dbReference type="EMBL" id="SKBM01000005">
    <property type="protein sequence ID" value="TCZ64308.1"/>
    <property type="molecule type" value="Genomic_DNA"/>
</dbReference>
<dbReference type="GO" id="GO:0016787">
    <property type="term" value="F:hydrolase activity"/>
    <property type="evidence" value="ECO:0007669"/>
    <property type="project" value="UniProtKB-KW"/>
</dbReference>
<organism evidence="1 2">
    <name type="scientific">Roseicella aquatilis</name>
    <dbReference type="NCBI Taxonomy" id="2527868"/>
    <lineage>
        <taxon>Bacteria</taxon>
        <taxon>Pseudomonadati</taxon>
        <taxon>Pseudomonadota</taxon>
        <taxon>Alphaproteobacteria</taxon>
        <taxon>Acetobacterales</taxon>
        <taxon>Roseomonadaceae</taxon>
        <taxon>Roseicella</taxon>
    </lineage>
</organism>
<name>A0A4R4DRY8_9PROT</name>